<dbReference type="EMBL" id="AJWZ01001023">
    <property type="protein sequence ID" value="EKC75073.1"/>
    <property type="molecule type" value="Genomic_DNA"/>
</dbReference>
<name>K1TYZ2_9ZZZZ</name>
<accession>K1TYZ2</accession>
<dbReference type="SUPFAM" id="SSF88946">
    <property type="entry name" value="Sigma2 domain of RNA polymerase sigma factors"/>
    <property type="match status" value="1"/>
</dbReference>
<comment type="caution">
    <text evidence="2">The sequence shown here is derived from an EMBL/GenBank/DDBJ whole genome shotgun (WGS) entry which is preliminary data.</text>
</comment>
<sequence>MRPHQPHNTNEPDTDSEEIVFNRIYRRHVNELTRYACKFVPREEAADIVHDVYITMWRQKKIFIPADEVRYFLYRCVLNACKNRLKHLIRTHGFQNEDAAQLQLAEIDF</sequence>
<evidence type="ECO:0000259" key="1">
    <source>
        <dbReference type="Pfam" id="PF04542"/>
    </source>
</evidence>
<reference evidence="2" key="1">
    <citation type="journal article" date="2013" name="Environ. Microbiol.">
        <title>Microbiota from the distal guts of lean and obese adolescents exhibit partial functional redundancy besides clear differences in community structure.</title>
        <authorList>
            <person name="Ferrer M."/>
            <person name="Ruiz A."/>
            <person name="Lanza F."/>
            <person name="Haange S.B."/>
            <person name="Oberbach A."/>
            <person name="Till H."/>
            <person name="Bargiela R."/>
            <person name="Campoy C."/>
            <person name="Segura M.T."/>
            <person name="Richter M."/>
            <person name="von Bergen M."/>
            <person name="Seifert J."/>
            <person name="Suarez A."/>
        </authorList>
    </citation>
    <scope>NUCLEOTIDE SEQUENCE</scope>
</reference>
<dbReference type="GO" id="GO:0003700">
    <property type="term" value="F:DNA-binding transcription factor activity"/>
    <property type="evidence" value="ECO:0007669"/>
    <property type="project" value="InterPro"/>
</dbReference>
<dbReference type="InterPro" id="IPR007627">
    <property type="entry name" value="RNA_pol_sigma70_r2"/>
</dbReference>
<organism evidence="2">
    <name type="scientific">human gut metagenome</name>
    <dbReference type="NCBI Taxonomy" id="408170"/>
    <lineage>
        <taxon>unclassified sequences</taxon>
        <taxon>metagenomes</taxon>
        <taxon>organismal metagenomes</taxon>
    </lineage>
</organism>
<dbReference type="Gene3D" id="1.10.1740.10">
    <property type="match status" value="1"/>
</dbReference>
<gene>
    <name evidence="2" type="ORF">OBE_01538</name>
</gene>
<proteinExistence type="predicted"/>
<dbReference type="InterPro" id="IPR013325">
    <property type="entry name" value="RNA_pol_sigma_r2"/>
</dbReference>
<protein>
    <submittedName>
        <fullName evidence="2">RNA polymerase ECF-type sigma factor</fullName>
    </submittedName>
</protein>
<evidence type="ECO:0000313" key="2">
    <source>
        <dbReference type="EMBL" id="EKC75073.1"/>
    </source>
</evidence>
<dbReference type="GO" id="GO:0006352">
    <property type="term" value="P:DNA-templated transcription initiation"/>
    <property type="evidence" value="ECO:0007669"/>
    <property type="project" value="InterPro"/>
</dbReference>
<feature type="non-terminal residue" evidence="2">
    <location>
        <position position="109"/>
    </location>
</feature>
<dbReference type="AlphaFoldDB" id="K1TYZ2"/>
<feature type="domain" description="RNA polymerase sigma-70 region 2" evidence="1">
    <location>
        <begin position="24"/>
        <end position="86"/>
    </location>
</feature>
<dbReference type="Pfam" id="PF04542">
    <property type="entry name" value="Sigma70_r2"/>
    <property type="match status" value="1"/>
</dbReference>